<dbReference type="InterPro" id="IPR036625">
    <property type="entry name" value="E3-bd_dom_sf"/>
</dbReference>
<accession>A0A1I0T1F2</accession>
<dbReference type="InterPro" id="IPR055370">
    <property type="entry name" value="Lsr2_DNA-bd"/>
</dbReference>
<dbReference type="InterPro" id="IPR042261">
    <property type="entry name" value="Lsr2-like_dimerization"/>
</dbReference>
<evidence type="ECO:0000313" key="5">
    <source>
        <dbReference type="Proteomes" id="UP000182054"/>
    </source>
</evidence>
<reference evidence="4 5" key="1">
    <citation type="submission" date="2016-10" db="EMBL/GenBank/DDBJ databases">
        <authorList>
            <person name="de Groot N.N."/>
        </authorList>
    </citation>
    <scope>NUCLEOTIDE SEQUENCE [LARGE SCALE GENOMIC DNA]</scope>
    <source>
        <strain evidence="4 5">DSM 44908</strain>
    </source>
</reference>
<dbReference type="Proteomes" id="UP000182054">
    <property type="component" value="Unassembled WGS sequence"/>
</dbReference>
<dbReference type="EMBL" id="FOJN01000003">
    <property type="protein sequence ID" value="SFA45561.1"/>
    <property type="molecule type" value="Genomic_DNA"/>
</dbReference>
<evidence type="ECO:0000259" key="2">
    <source>
        <dbReference type="Pfam" id="PF11774"/>
    </source>
</evidence>
<dbReference type="GO" id="GO:0003677">
    <property type="term" value="F:DNA binding"/>
    <property type="evidence" value="ECO:0007669"/>
    <property type="project" value="UniProtKB-KW"/>
</dbReference>
<feature type="domain" description="Lsr2 DNA-binding" evidence="3">
    <location>
        <begin position="71"/>
        <end position="103"/>
    </location>
</feature>
<evidence type="ECO:0000256" key="1">
    <source>
        <dbReference type="ARBA" id="ARBA00023125"/>
    </source>
</evidence>
<dbReference type="Gene3D" id="3.30.60.230">
    <property type="entry name" value="Lsr2, dimerization domain"/>
    <property type="match status" value="1"/>
</dbReference>
<organism evidence="4 5">
    <name type="scientific">Rhodococcoides kroppenstedtii</name>
    <dbReference type="NCBI Taxonomy" id="293050"/>
    <lineage>
        <taxon>Bacteria</taxon>
        <taxon>Bacillati</taxon>
        <taxon>Actinomycetota</taxon>
        <taxon>Actinomycetes</taxon>
        <taxon>Mycobacteriales</taxon>
        <taxon>Nocardiaceae</taxon>
        <taxon>Rhodococcoides</taxon>
    </lineage>
</organism>
<protein>
    <submittedName>
        <fullName evidence="4">Lsr2 protein</fullName>
    </submittedName>
</protein>
<dbReference type="AlphaFoldDB" id="A0A1I0T1F2"/>
<evidence type="ECO:0000313" key="4">
    <source>
        <dbReference type="EMBL" id="SFA45561.1"/>
    </source>
</evidence>
<dbReference type="InterPro" id="IPR024412">
    <property type="entry name" value="Lsr2_dim_dom"/>
</dbReference>
<proteinExistence type="predicted"/>
<evidence type="ECO:0000259" key="3">
    <source>
        <dbReference type="Pfam" id="PF23359"/>
    </source>
</evidence>
<feature type="domain" description="Lsr2 dimerization" evidence="2">
    <location>
        <begin position="1"/>
        <end position="57"/>
    </location>
</feature>
<gene>
    <name evidence="4" type="ORF">SAMN05444374_103289</name>
</gene>
<dbReference type="Pfam" id="PF11774">
    <property type="entry name" value="Lsr2"/>
    <property type="match status" value="1"/>
</dbReference>
<keyword evidence="1" id="KW-0238">DNA-binding</keyword>
<name>A0A1I0T1F2_9NOCA</name>
<dbReference type="Gene3D" id="4.10.320.10">
    <property type="entry name" value="E3-binding domain"/>
    <property type="match status" value="1"/>
</dbReference>
<dbReference type="Pfam" id="PF23359">
    <property type="entry name" value="Lsr2_DNA-bd"/>
    <property type="match status" value="1"/>
</dbReference>
<dbReference type="GO" id="GO:0016746">
    <property type="term" value="F:acyltransferase activity"/>
    <property type="evidence" value="ECO:0007669"/>
    <property type="project" value="InterPro"/>
</dbReference>
<sequence>MVTKLRVETLDDFTGEAADRTVVFGFGDRWFELDLTEANAAHIEGLLADWVDRAREVSTERRPASRTVESRLRSAEIRVWARNHGWDLAAHGRLPTDAVEAFDNR</sequence>